<evidence type="ECO:0000256" key="4">
    <source>
        <dbReference type="ARBA" id="ARBA00023002"/>
    </source>
</evidence>
<dbReference type="SMART" id="SM00822">
    <property type="entry name" value="PKS_KR"/>
    <property type="match status" value="1"/>
</dbReference>
<evidence type="ECO:0000256" key="5">
    <source>
        <dbReference type="ARBA" id="ARBA00046017"/>
    </source>
</evidence>
<evidence type="ECO:0000256" key="7">
    <source>
        <dbReference type="SAM" id="MobiDB-lite"/>
    </source>
</evidence>
<dbReference type="Pfam" id="PF00106">
    <property type="entry name" value="adh_short"/>
    <property type="match status" value="1"/>
</dbReference>
<proteinExistence type="inferred from homology"/>
<dbReference type="Gene3D" id="3.40.50.720">
    <property type="entry name" value="NAD(P)-binding Rossmann-like Domain"/>
    <property type="match status" value="1"/>
</dbReference>
<dbReference type="PRINTS" id="PR00081">
    <property type="entry name" value="GDHRDH"/>
</dbReference>
<evidence type="ECO:0000256" key="6">
    <source>
        <dbReference type="RuleBase" id="RU000363"/>
    </source>
</evidence>
<dbReference type="PANTHER" id="PTHR43669">
    <property type="entry name" value="5-KETO-D-GLUCONATE 5-REDUCTASE"/>
    <property type="match status" value="1"/>
</dbReference>
<protein>
    <recommendedName>
        <fullName evidence="2">Hydroxynaphthalene reductase-like protein Arp2</fullName>
    </recommendedName>
</protein>
<dbReference type="GO" id="GO:0016491">
    <property type="term" value="F:oxidoreductase activity"/>
    <property type="evidence" value="ECO:0007669"/>
    <property type="project" value="UniProtKB-KW"/>
</dbReference>
<accession>A0A9P8S432</accession>
<dbReference type="InterPro" id="IPR036291">
    <property type="entry name" value="NAD(P)-bd_dom_sf"/>
</dbReference>
<evidence type="ECO:0000313" key="9">
    <source>
        <dbReference type="EMBL" id="KAH0593684.1"/>
    </source>
</evidence>
<dbReference type="InterPro" id="IPR002347">
    <property type="entry name" value="SDR_fam"/>
</dbReference>
<comment type="similarity">
    <text evidence="1 6">Belongs to the short-chain dehydrogenases/reductases (SDR) family.</text>
</comment>
<dbReference type="InterPro" id="IPR020904">
    <property type="entry name" value="Sc_DH/Rdtase_CS"/>
</dbReference>
<dbReference type="PANTHER" id="PTHR43669:SF3">
    <property type="entry name" value="ALCOHOL DEHYDROGENASE, PUTATIVE (AFU_ORTHOLOGUE AFUA_3G03445)-RELATED"/>
    <property type="match status" value="1"/>
</dbReference>
<dbReference type="PRINTS" id="PR00080">
    <property type="entry name" value="SDRFAMILY"/>
</dbReference>
<keyword evidence="4" id="KW-0560">Oxidoreductase</keyword>
<evidence type="ECO:0000256" key="3">
    <source>
        <dbReference type="ARBA" id="ARBA00022857"/>
    </source>
</evidence>
<dbReference type="InterPro" id="IPR057326">
    <property type="entry name" value="KR_dom"/>
</dbReference>
<evidence type="ECO:0000313" key="10">
    <source>
        <dbReference type="Proteomes" id="UP000764110"/>
    </source>
</evidence>
<dbReference type="Proteomes" id="UP000764110">
    <property type="component" value="Unassembled WGS sequence"/>
</dbReference>
<evidence type="ECO:0000256" key="2">
    <source>
        <dbReference type="ARBA" id="ARBA00015194"/>
    </source>
</evidence>
<keyword evidence="3" id="KW-0521">NADP</keyword>
<dbReference type="FunFam" id="3.40.50.720:FF:000084">
    <property type="entry name" value="Short-chain dehydrogenase reductase"/>
    <property type="match status" value="1"/>
</dbReference>
<reference evidence="9 10" key="1">
    <citation type="submission" date="2020-07" db="EMBL/GenBank/DDBJ databases">
        <title>Metarhizium humberi genome.</title>
        <authorList>
            <person name="Lysoe E."/>
        </authorList>
    </citation>
    <scope>NUCLEOTIDE SEQUENCE [LARGE SCALE GENOMIC DNA]</scope>
    <source>
        <strain evidence="9 10">ESALQ1638</strain>
    </source>
</reference>
<comment type="caution">
    <text evidence="9">The sequence shown here is derived from an EMBL/GenBank/DDBJ whole genome shotgun (WGS) entry which is preliminary data.</text>
</comment>
<sequence length="288" mass="30382">MRTNPPANKHTSRLPAHQAPQEKKTSTKAPAMALHGKTVLVTGAGGGLGRQIATTFLERGANIVISDISEPRLTSAREEHASRPDRVLVLQADVTDEQSVAQLVAAAARKFGRLDVVVNNAGVMDRFEPAGLCSKATWDAVLAVNLTGPFLVTRHAVAQMTERQEPPGGLVVNVGSNASLRGLAGGAAYVASKHGLVGLTRNTASYYGRRGVCAVALLLGCMAETNIHDAFADGLHKEGLDRMHHTQPDCAAVPMEHVARYAAFLSEGDTARSANGSCIVINGNWPEV</sequence>
<gene>
    <name evidence="9" type="ORF">MHUMG1_08434</name>
</gene>
<organism evidence="9 10">
    <name type="scientific">Metarhizium humberi</name>
    <dbReference type="NCBI Taxonomy" id="2596975"/>
    <lineage>
        <taxon>Eukaryota</taxon>
        <taxon>Fungi</taxon>
        <taxon>Dikarya</taxon>
        <taxon>Ascomycota</taxon>
        <taxon>Pezizomycotina</taxon>
        <taxon>Sordariomycetes</taxon>
        <taxon>Hypocreomycetidae</taxon>
        <taxon>Hypocreales</taxon>
        <taxon>Clavicipitaceae</taxon>
        <taxon>Metarhizium</taxon>
    </lineage>
</organism>
<feature type="region of interest" description="Disordered" evidence="7">
    <location>
        <begin position="1"/>
        <end position="32"/>
    </location>
</feature>
<keyword evidence="10" id="KW-1185">Reference proteome</keyword>
<dbReference type="PROSITE" id="PS00061">
    <property type="entry name" value="ADH_SHORT"/>
    <property type="match status" value="1"/>
</dbReference>
<feature type="domain" description="Ketoreductase" evidence="8">
    <location>
        <begin position="37"/>
        <end position="225"/>
    </location>
</feature>
<comment type="function">
    <text evidence="5">Hydroxynaphthalene reductase-like protein; part of the Pks2 gene cluster that mediates the formation of infectious structures (appressoria), enabling these fungi to kill insects faster. The product of the Pks2 gene cluster is different from the one of Pks1 and has still not been identified.</text>
</comment>
<dbReference type="SUPFAM" id="SSF51735">
    <property type="entry name" value="NAD(P)-binding Rossmann-fold domains"/>
    <property type="match status" value="1"/>
</dbReference>
<name>A0A9P8S432_9HYPO</name>
<evidence type="ECO:0000256" key="1">
    <source>
        <dbReference type="ARBA" id="ARBA00006484"/>
    </source>
</evidence>
<dbReference type="CDD" id="cd05233">
    <property type="entry name" value="SDR_c"/>
    <property type="match status" value="1"/>
</dbReference>
<dbReference type="AlphaFoldDB" id="A0A9P8S432"/>
<evidence type="ECO:0000259" key="8">
    <source>
        <dbReference type="SMART" id="SM00822"/>
    </source>
</evidence>
<dbReference type="EMBL" id="JACEFI010000019">
    <property type="protein sequence ID" value="KAH0593684.1"/>
    <property type="molecule type" value="Genomic_DNA"/>
</dbReference>